<accession>H1ZP98</accession>
<dbReference type="GO" id="GO:0005829">
    <property type="term" value="C:cytosol"/>
    <property type="evidence" value="ECO:0007669"/>
    <property type="project" value="TreeGrafter"/>
</dbReference>
<dbReference type="PANTHER" id="PTHR30327:SF1">
    <property type="entry name" value="UPF0301 PROTEIN YQGE"/>
    <property type="match status" value="1"/>
</dbReference>
<dbReference type="SUPFAM" id="SSF143456">
    <property type="entry name" value="VC0467-like"/>
    <property type="match status" value="1"/>
</dbReference>
<evidence type="ECO:0000256" key="2">
    <source>
        <dbReference type="HAMAP-Rule" id="MF_00758"/>
    </source>
</evidence>
<dbReference type="Proteomes" id="UP000009287">
    <property type="component" value="Chromosome"/>
</dbReference>
<dbReference type="HAMAP" id="MF_00758">
    <property type="entry name" value="UPF0301"/>
    <property type="match status" value="1"/>
</dbReference>
<organism evidence="3 4">
    <name type="scientific">Chlamydia trachomatis serovar A (strain A2497)</name>
    <dbReference type="NCBI Taxonomy" id="580047"/>
    <lineage>
        <taxon>Bacteria</taxon>
        <taxon>Pseudomonadati</taxon>
        <taxon>Chlamydiota</taxon>
        <taxon>Chlamydiia</taxon>
        <taxon>Chlamydiales</taxon>
        <taxon>Chlamydiaceae</taxon>
        <taxon>Chlamydia/Chlamydophila group</taxon>
        <taxon>Chlamydia</taxon>
    </lineage>
</organism>
<evidence type="ECO:0000256" key="1">
    <source>
        <dbReference type="ARBA" id="ARBA00009600"/>
    </source>
</evidence>
<dbReference type="PANTHER" id="PTHR30327">
    <property type="entry name" value="UNCHARACTERIZED PROTEIN YQGE"/>
    <property type="match status" value="1"/>
</dbReference>
<dbReference type="KEGG" id="cty:CTR_2051"/>
<dbReference type="Pfam" id="PF02622">
    <property type="entry name" value="DUF179"/>
    <property type="match status" value="1"/>
</dbReference>
<name>G4NP27_CHLT4</name>
<dbReference type="NCBIfam" id="NF001271">
    <property type="entry name" value="PRK00228.2-3"/>
    <property type="match status" value="1"/>
</dbReference>
<proteinExistence type="inferred from homology"/>
<evidence type="ECO:0000313" key="3">
    <source>
        <dbReference type="EMBL" id="AEP35039.1"/>
    </source>
</evidence>
<dbReference type="Gene3D" id="3.40.1740.10">
    <property type="entry name" value="VC0467-like"/>
    <property type="match status" value="1"/>
</dbReference>
<dbReference type="AlphaFoldDB" id="G4NP27"/>
<protein>
    <recommendedName>
        <fullName evidence="2">UPF0301 protein CTO_0231</fullName>
    </recommendedName>
</protein>
<comment type="similarity">
    <text evidence="1 2">Belongs to the UPF0301 (AlgH) family.</text>
</comment>
<dbReference type="EMBL" id="CP002401">
    <property type="protein sequence ID" value="AEP35039.1"/>
    <property type="molecule type" value="Genomic_DNA"/>
</dbReference>
<reference evidence="3 4" key="1">
    <citation type="journal article" date="2011" name="J. Exp. Med.">
        <title>A live-attenuated chlamydial vaccine protects against trachoma in nonhuman primates.</title>
        <authorList>
            <person name="Kari L."/>
            <person name="Whitmire W.M."/>
            <person name="Olivares-Zavaleta N."/>
            <person name="Goheen M.M."/>
            <person name="Taylor L.D."/>
            <person name="Carlson J.H."/>
            <person name="Sturdevant G.L."/>
            <person name="Lu C."/>
            <person name="Bakios L.E."/>
            <person name="Randall L.B."/>
            <person name="Parnell M.J."/>
            <person name="Zhong G."/>
            <person name="Caldwell H.D."/>
        </authorList>
    </citation>
    <scope>NUCLEOTIDE SEQUENCE [LARGE SCALE GENOMIC DNA]</scope>
    <source>
        <strain evidence="3 4">A2497</strain>
    </source>
</reference>
<sequence>MTKLPYALLDKGSLLVASPDVNGGIFSRSVVLVCEHSLNGSFGLILNKILEIDSPEEIFPLDHFDESKVRFCMGGPLQANQIMLLHTSPDSANSSIEICPSVFLGGDFSFAGEKEGRTRDDKMLLCFGYSGWQGGQLEKEFLEGLWFLAPSSQEIIFTDAPERMWSDVLQHLGGRFASLSTIPENLLLN</sequence>
<dbReference type="InterPro" id="IPR003774">
    <property type="entry name" value="AlgH-like"/>
</dbReference>
<dbReference type="PATRIC" id="fig|580047.4.peg.235"/>
<dbReference type="RefSeq" id="WP_012727843.1">
    <property type="nucleotide sequence ID" value="NC_016798.1"/>
</dbReference>
<gene>
    <name evidence="3" type="ordered locus">CTO_0231</name>
</gene>
<evidence type="ECO:0000313" key="4">
    <source>
        <dbReference type="Proteomes" id="UP000009287"/>
    </source>
</evidence>
<dbReference type="KEGG" id="cra:CTO_0231"/>
<accession>G4NP27</accession>